<keyword evidence="2" id="KW-1185">Reference proteome</keyword>
<dbReference type="AlphaFoldDB" id="A0A8S3VAV6"/>
<gene>
    <name evidence="1" type="ORF">MEDL_65390</name>
</gene>
<evidence type="ECO:0000313" key="2">
    <source>
        <dbReference type="Proteomes" id="UP000683360"/>
    </source>
</evidence>
<name>A0A8S3VAV6_MYTED</name>
<accession>A0A8S3VAV6</accession>
<dbReference type="Proteomes" id="UP000683360">
    <property type="component" value="Unassembled WGS sequence"/>
</dbReference>
<comment type="caution">
    <text evidence="1">The sequence shown here is derived from an EMBL/GenBank/DDBJ whole genome shotgun (WGS) entry which is preliminary data.</text>
</comment>
<evidence type="ECO:0000313" key="1">
    <source>
        <dbReference type="EMBL" id="CAG2253872.1"/>
    </source>
</evidence>
<sequence>MSGYGVHPELITPSLFDDIVLHEWTTKYNYDHSVYPQGHRTSKYGYSVYPEGTTRYNINNSVFPKANRSSKNPNGVYPEWTTEYLYDYRVTTDLGEKIRHASSFEYDQDAKEFLQECPNGPVLQKLLCYPSLEYNIKNRTPVTILLSFLAGSDVTAVVLMTIPVFISPVARWSTSTGPAIILFDFPECLIEHFFDQLKLLSYQTSTRGRNLRSNYDHNYMTRLST</sequence>
<organism evidence="1 2">
    <name type="scientific">Mytilus edulis</name>
    <name type="common">Blue mussel</name>
    <dbReference type="NCBI Taxonomy" id="6550"/>
    <lineage>
        <taxon>Eukaryota</taxon>
        <taxon>Metazoa</taxon>
        <taxon>Spiralia</taxon>
        <taxon>Lophotrochozoa</taxon>
        <taxon>Mollusca</taxon>
        <taxon>Bivalvia</taxon>
        <taxon>Autobranchia</taxon>
        <taxon>Pteriomorphia</taxon>
        <taxon>Mytilida</taxon>
        <taxon>Mytiloidea</taxon>
        <taxon>Mytilidae</taxon>
        <taxon>Mytilinae</taxon>
        <taxon>Mytilus</taxon>
    </lineage>
</organism>
<dbReference type="EMBL" id="CAJPWZ010003181">
    <property type="protein sequence ID" value="CAG2253872.1"/>
    <property type="molecule type" value="Genomic_DNA"/>
</dbReference>
<proteinExistence type="predicted"/>
<protein>
    <submittedName>
        <fullName evidence="1">Uncharacterized protein</fullName>
    </submittedName>
</protein>
<reference evidence="1" key="1">
    <citation type="submission" date="2021-03" db="EMBL/GenBank/DDBJ databases">
        <authorList>
            <person name="Bekaert M."/>
        </authorList>
    </citation>
    <scope>NUCLEOTIDE SEQUENCE</scope>
</reference>